<dbReference type="RefSeq" id="WP_017745290.1">
    <property type="nucleotide sequence ID" value="NZ_KQ976354.1"/>
</dbReference>
<dbReference type="PANTHER" id="PTHR12922:SF7">
    <property type="entry name" value="UBIQUINONE BIOSYNTHESIS PROTEIN COQ4 HOMOLOG, MITOCHONDRIAL"/>
    <property type="match status" value="1"/>
</dbReference>
<dbReference type="STRING" id="128403.WA1_13560"/>
<gene>
    <name evidence="1" type="ORF">WA1_13560</name>
</gene>
<dbReference type="OrthoDB" id="5720816at2"/>
<name>A0A139XES4_9CYAN</name>
<organism evidence="1 2">
    <name type="scientific">Scytonema hofmannii PCC 7110</name>
    <dbReference type="NCBI Taxonomy" id="128403"/>
    <lineage>
        <taxon>Bacteria</taxon>
        <taxon>Bacillati</taxon>
        <taxon>Cyanobacteriota</taxon>
        <taxon>Cyanophyceae</taxon>
        <taxon>Nostocales</taxon>
        <taxon>Scytonemataceae</taxon>
        <taxon>Scytonema</taxon>
    </lineage>
</organism>
<sequence length="234" mass="26372">MKLMNMFKANQPSDAEIQQQNHFQMLLIFKSFFAMLVGEESLQSVGEMSSALVETRAFDLAAQHLKRNSDCAALIRDRYIPPAHNLDKLLTYPQNSLGYIYAATMKKAGLDHNLHIGMTAVSDAQYVELRLSQTHDIWHIVTGFDTSAIGEIGLQAFHLPQFPYPLATMLVANSLMSSTLLAPEELSQLLEAIAQGWQMGKTAKPLFAQKWEEVWDKPLAQWQAEVNIQPIQNR</sequence>
<dbReference type="Proteomes" id="UP000076925">
    <property type="component" value="Unassembled WGS sequence"/>
</dbReference>
<accession>A0A139XES4</accession>
<dbReference type="Pfam" id="PF05019">
    <property type="entry name" value="Coq4"/>
    <property type="match status" value="1"/>
</dbReference>
<evidence type="ECO:0000313" key="2">
    <source>
        <dbReference type="Proteomes" id="UP000076925"/>
    </source>
</evidence>
<comment type="caution">
    <text evidence="1">The sequence shown here is derived from an EMBL/GenBank/DDBJ whole genome shotgun (WGS) entry which is preliminary data.</text>
</comment>
<evidence type="ECO:0000313" key="1">
    <source>
        <dbReference type="EMBL" id="KYC43122.1"/>
    </source>
</evidence>
<dbReference type="GO" id="GO:0006744">
    <property type="term" value="P:ubiquinone biosynthetic process"/>
    <property type="evidence" value="ECO:0007669"/>
    <property type="project" value="InterPro"/>
</dbReference>
<dbReference type="PANTHER" id="PTHR12922">
    <property type="entry name" value="UBIQUINONE BIOSYNTHESIS PROTEIN"/>
    <property type="match status" value="1"/>
</dbReference>
<keyword evidence="2" id="KW-1185">Reference proteome</keyword>
<dbReference type="EMBL" id="ANNX02000016">
    <property type="protein sequence ID" value="KYC43122.1"/>
    <property type="molecule type" value="Genomic_DNA"/>
</dbReference>
<protein>
    <submittedName>
        <fullName evidence="1">Ubiquinone biosynthesis protein</fullName>
    </submittedName>
</protein>
<reference evidence="1 2" key="1">
    <citation type="journal article" date="2013" name="Genome Biol. Evol.">
        <title>Genomes of Stigonematalean cyanobacteria (subsection V) and the evolution of oxygenic photosynthesis from prokaryotes to plastids.</title>
        <authorList>
            <person name="Dagan T."/>
            <person name="Roettger M."/>
            <person name="Stucken K."/>
            <person name="Landan G."/>
            <person name="Koch R."/>
            <person name="Major P."/>
            <person name="Gould S.B."/>
            <person name="Goremykin V.V."/>
            <person name="Rippka R."/>
            <person name="Tandeau de Marsac N."/>
            <person name="Gugger M."/>
            <person name="Lockhart P.J."/>
            <person name="Allen J.F."/>
            <person name="Brune I."/>
            <person name="Maus I."/>
            <person name="Puhler A."/>
            <person name="Martin W.F."/>
        </authorList>
    </citation>
    <scope>NUCLEOTIDE SEQUENCE [LARGE SCALE GENOMIC DNA]</scope>
    <source>
        <strain evidence="1 2">PCC 7110</strain>
    </source>
</reference>
<proteinExistence type="predicted"/>
<dbReference type="AlphaFoldDB" id="A0A139XES4"/>
<dbReference type="InterPro" id="IPR007715">
    <property type="entry name" value="Coq4"/>
</dbReference>
<keyword evidence="1" id="KW-0830">Ubiquinone</keyword>